<name>A0A9X3S2S3_9ACTN</name>
<comment type="caution">
    <text evidence="2">The sequence shown here is derived from an EMBL/GenBank/DDBJ whole genome shotgun (WGS) entry which is preliminary data.</text>
</comment>
<keyword evidence="1" id="KW-0472">Membrane</keyword>
<feature type="transmembrane region" description="Helical" evidence="1">
    <location>
        <begin position="65"/>
        <end position="85"/>
    </location>
</feature>
<dbReference type="RefSeq" id="WP_270043078.1">
    <property type="nucleotide sequence ID" value="NZ_JAPDOD010000028.1"/>
</dbReference>
<protein>
    <submittedName>
        <fullName evidence="2">Uncharacterized protein</fullName>
    </submittedName>
</protein>
<dbReference type="AlphaFoldDB" id="A0A9X3S2S3"/>
<keyword evidence="3" id="KW-1185">Reference proteome</keyword>
<gene>
    <name evidence="2" type="ORF">OM076_26400</name>
</gene>
<accession>A0A9X3S2S3</accession>
<keyword evidence="1" id="KW-1133">Transmembrane helix</keyword>
<evidence type="ECO:0000313" key="3">
    <source>
        <dbReference type="Proteomes" id="UP001149140"/>
    </source>
</evidence>
<evidence type="ECO:0000256" key="1">
    <source>
        <dbReference type="SAM" id="Phobius"/>
    </source>
</evidence>
<sequence>MPEQGSTFEDMERLLRAALAPVDPPIHLQRRVENTLDSVLELAADELESWELVAIKDPRNWPRAAIGPATAVVVGSGAAVGLVVLRTQHRRHKRRAQSKGLRDLAARTVRDAAREAKKVFDELAPD</sequence>
<evidence type="ECO:0000313" key="2">
    <source>
        <dbReference type="EMBL" id="MDA0163829.1"/>
    </source>
</evidence>
<keyword evidence="1" id="KW-0812">Transmembrane</keyword>
<dbReference type="Proteomes" id="UP001149140">
    <property type="component" value="Unassembled WGS sequence"/>
</dbReference>
<dbReference type="EMBL" id="JAPDOD010000028">
    <property type="protein sequence ID" value="MDA0163829.1"/>
    <property type="molecule type" value="Genomic_DNA"/>
</dbReference>
<reference evidence="2" key="1">
    <citation type="submission" date="2022-10" db="EMBL/GenBank/DDBJ databases">
        <title>The WGS of Solirubrobacter ginsenosidimutans DSM 21036.</title>
        <authorList>
            <person name="Jiang Z."/>
        </authorList>
    </citation>
    <scope>NUCLEOTIDE SEQUENCE</scope>
    <source>
        <strain evidence="2">DSM 21036</strain>
    </source>
</reference>
<proteinExistence type="predicted"/>
<organism evidence="2 3">
    <name type="scientific">Solirubrobacter ginsenosidimutans</name>
    <dbReference type="NCBI Taxonomy" id="490573"/>
    <lineage>
        <taxon>Bacteria</taxon>
        <taxon>Bacillati</taxon>
        <taxon>Actinomycetota</taxon>
        <taxon>Thermoleophilia</taxon>
        <taxon>Solirubrobacterales</taxon>
        <taxon>Solirubrobacteraceae</taxon>
        <taxon>Solirubrobacter</taxon>
    </lineage>
</organism>